<dbReference type="Proteomes" id="UP000187609">
    <property type="component" value="Unassembled WGS sequence"/>
</dbReference>
<protein>
    <recommendedName>
        <fullName evidence="2">Knottins-like domain-containing protein</fullName>
    </recommendedName>
</protein>
<keyword evidence="1" id="KW-0732">Signal</keyword>
<dbReference type="SMR" id="A0A1J6I1V9"/>
<comment type="caution">
    <text evidence="3">The sequence shown here is derived from an EMBL/GenBank/DDBJ whole genome shotgun (WGS) entry which is preliminary data.</text>
</comment>
<evidence type="ECO:0000259" key="2">
    <source>
        <dbReference type="Pfam" id="PF00304"/>
    </source>
</evidence>
<dbReference type="OrthoDB" id="1851987at2759"/>
<dbReference type="Pfam" id="PF00304">
    <property type="entry name" value="Gamma-thionin"/>
    <property type="match status" value="1"/>
</dbReference>
<sequence length="84" mass="9643">MAKSPVSYTTFLALLFCFLLIASNEMQAVEGKLCRWKSKKYTTRFCLLSETCASECKKENPKASKGECIRKGLSRYCFCYKKCK</sequence>
<dbReference type="Gene3D" id="3.30.30.10">
    <property type="entry name" value="Knottin, scorpion toxin-like"/>
    <property type="match status" value="1"/>
</dbReference>
<feature type="domain" description="Knottins-like" evidence="2">
    <location>
        <begin position="33"/>
        <end position="83"/>
    </location>
</feature>
<dbReference type="Gramene" id="OIS98521">
    <property type="protein sequence ID" value="OIS98521"/>
    <property type="gene ID" value="A4A49_08839"/>
</dbReference>
<organism evidence="3 4">
    <name type="scientific">Nicotiana attenuata</name>
    <name type="common">Coyote tobacco</name>
    <dbReference type="NCBI Taxonomy" id="49451"/>
    <lineage>
        <taxon>Eukaryota</taxon>
        <taxon>Viridiplantae</taxon>
        <taxon>Streptophyta</taxon>
        <taxon>Embryophyta</taxon>
        <taxon>Tracheophyta</taxon>
        <taxon>Spermatophyta</taxon>
        <taxon>Magnoliopsida</taxon>
        <taxon>eudicotyledons</taxon>
        <taxon>Gunneridae</taxon>
        <taxon>Pentapetalae</taxon>
        <taxon>asterids</taxon>
        <taxon>lamiids</taxon>
        <taxon>Solanales</taxon>
        <taxon>Solanaceae</taxon>
        <taxon>Nicotianoideae</taxon>
        <taxon>Nicotianeae</taxon>
        <taxon>Nicotiana</taxon>
    </lineage>
</organism>
<feature type="signal peptide" evidence="1">
    <location>
        <begin position="1"/>
        <end position="28"/>
    </location>
</feature>
<dbReference type="EMBL" id="MJEQ01037191">
    <property type="protein sequence ID" value="OIS98521.1"/>
    <property type="molecule type" value="Genomic_DNA"/>
</dbReference>
<dbReference type="InterPro" id="IPR003614">
    <property type="entry name" value="Knottins"/>
</dbReference>
<accession>A0A1J6I1V9</accession>
<reference evidence="3" key="1">
    <citation type="submission" date="2016-11" db="EMBL/GenBank/DDBJ databases">
        <title>The genome of Nicotiana attenuata.</title>
        <authorList>
            <person name="Xu S."/>
            <person name="Brockmoeller T."/>
            <person name="Gaquerel E."/>
            <person name="Navarro A."/>
            <person name="Kuhl H."/>
            <person name="Gase K."/>
            <person name="Ling Z."/>
            <person name="Zhou W."/>
            <person name="Kreitzer C."/>
            <person name="Stanke M."/>
            <person name="Tang H."/>
            <person name="Lyons E."/>
            <person name="Pandey P."/>
            <person name="Pandey S.P."/>
            <person name="Timmermann B."/>
            <person name="Baldwin I.T."/>
        </authorList>
    </citation>
    <scope>NUCLEOTIDE SEQUENCE [LARGE SCALE GENOMIC DNA]</scope>
    <source>
        <strain evidence="3">UT</strain>
    </source>
</reference>
<gene>
    <name evidence="3" type="ORF">A4A49_08839</name>
</gene>
<dbReference type="KEGG" id="nau:109232747"/>
<evidence type="ECO:0000256" key="1">
    <source>
        <dbReference type="SAM" id="SignalP"/>
    </source>
</evidence>
<dbReference type="InterPro" id="IPR036574">
    <property type="entry name" value="Scorpion_toxin-like_sf"/>
</dbReference>
<proteinExistence type="predicted"/>
<evidence type="ECO:0000313" key="3">
    <source>
        <dbReference type="EMBL" id="OIS98521.1"/>
    </source>
</evidence>
<dbReference type="AlphaFoldDB" id="A0A1J6I1V9"/>
<evidence type="ECO:0000313" key="4">
    <source>
        <dbReference type="Proteomes" id="UP000187609"/>
    </source>
</evidence>
<dbReference type="OMA" id="KGFACFC"/>
<feature type="chain" id="PRO_5013199039" description="Knottins-like domain-containing protein" evidence="1">
    <location>
        <begin position="29"/>
        <end position="84"/>
    </location>
</feature>
<name>A0A1J6I1V9_NICAT</name>
<keyword evidence="4" id="KW-1185">Reference proteome</keyword>